<keyword evidence="2" id="KW-1185">Reference proteome</keyword>
<dbReference type="AlphaFoldDB" id="A0AAE8HAC4"/>
<gene>
    <name evidence="1" type="ORF">SAMN04490209_1431</name>
</gene>
<organism evidence="1 2">
    <name type="scientific">Pseudomonas rhodesiae</name>
    <dbReference type="NCBI Taxonomy" id="76760"/>
    <lineage>
        <taxon>Bacteria</taxon>
        <taxon>Pseudomonadati</taxon>
        <taxon>Pseudomonadota</taxon>
        <taxon>Gammaproteobacteria</taxon>
        <taxon>Pseudomonadales</taxon>
        <taxon>Pseudomonadaceae</taxon>
        <taxon>Pseudomonas</taxon>
    </lineage>
</organism>
<evidence type="ECO:0000313" key="2">
    <source>
        <dbReference type="Proteomes" id="UP000182085"/>
    </source>
</evidence>
<dbReference type="EMBL" id="LT629801">
    <property type="protein sequence ID" value="SDU97984.1"/>
    <property type="molecule type" value="Genomic_DNA"/>
</dbReference>
<proteinExistence type="predicted"/>
<evidence type="ECO:0000313" key="1">
    <source>
        <dbReference type="EMBL" id="SDU97984.1"/>
    </source>
</evidence>
<accession>A0AAE8HAC4</accession>
<evidence type="ECO:0008006" key="3">
    <source>
        <dbReference type="Google" id="ProtNLM"/>
    </source>
</evidence>
<sequence length="68" mass="7465">MQKLHPGQKIVYQADANGLYVGETTADPDPQNPGQWLIPAGCCDIAPPTLTFGKIPKWVGYKWKLISP</sequence>
<dbReference type="Proteomes" id="UP000182085">
    <property type="component" value="Chromosome I"/>
</dbReference>
<protein>
    <recommendedName>
        <fullName evidence="3">Tail fiber assembly protein</fullName>
    </recommendedName>
</protein>
<name>A0AAE8HAC4_9PSED</name>
<reference evidence="1 2" key="1">
    <citation type="submission" date="2016-10" db="EMBL/GenBank/DDBJ databases">
        <authorList>
            <person name="Varghese N."/>
            <person name="Submissions S."/>
        </authorList>
    </citation>
    <scope>NUCLEOTIDE SEQUENCE [LARGE SCALE GENOMIC DNA]</scope>
    <source>
        <strain evidence="1 2">BS2777</strain>
    </source>
</reference>